<organism evidence="2 3">
    <name type="scientific">Bacteroides thetaiotaomicron</name>
    <dbReference type="NCBI Taxonomy" id="818"/>
    <lineage>
        <taxon>Bacteria</taxon>
        <taxon>Pseudomonadati</taxon>
        <taxon>Bacteroidota</taxon>
        <taxon>Bacteroidia</taxon>
        <taxon>Bacteroidales</taxon>
        <taxon>Bacteroidaceae</taxon>
        <taxon>Bacteroides</taxon>
    </lineage>
</organism>
<evidence type="ECO:0000313" key="2">
    <source>
        <dbReference type="EMBL" id="CUQ48328.1"/>
    </source>
</evidence>
<sequence>MKTFYFILILITFSLNALSQTKEKVVYQEKGETETYEIRKGDKRKFIYRAEISFEKVASPDVAVKEYKVWPIKTIVNDKEYVKKYLKSEIKENITSENSFLAISYLYELTSGKIKWITVFHNSSITIPIKAIEKFEKIMRAEDKATFNRNTSDIKDILFFERYVSYDLLNLD</sequence>
<dbReference type="RefSeq" id="WP_055222173.1">
    <property type="nucleotide sequence ID" value="NZ_CAXSMB010000070.1"/>
</dbReference>
<reference evidence="2 3" key="1">
    <citation type="submission" date="2015-09" db="EMBL/GenBank/DDBJ databases">
        <authorList>
            <consortium name="Pathogen Informatics"/>
        </authorList>
    </citation>
    <scope>NUCLEOTIDE SEQUENCE [LARGE SCALE GENOMIC DNA]</scope>
    <source>
        <strain evidence="2 3">2789STDY5834945</strain>
    </source>
</reference>
<dbReference type="AlphaFoldDB" id="A0A174WUT6"/>
<feature type="signal peptide" evidence="1">
    <location>
        <begin position="1"/>
        <end position="19"/>
    </location>
</feature>
<proteinExistence type="predicted"/>
<keyword evidence="1" id="KW-0732">Signal</keyword>
<feature type="chain" id="PRO_5008037137" description="DUF4468 domain-containing protein" evidence="1">
    <location>
        <begin position="20"/>
        <end position="172"/>
    </location>
</feature>
<name>A0A174WUT6_BACT4</name>
<gene>
    <name evidence="2" type="ORF">ERS852557_04984</name>
</gene>
<protein>
    <recommendedName>
        <fullName evidence="4">DUF4468 domain-containing protein</fullName>
    </recommendedName>
</protein>
<evidence type="ECO:0008006" key="4">
    <source>
        <dbReference type="Google" id="ProtNLM"/>
    </source>
</evidence>
<evidence type="ECO:0000256" key="1">
    <source>
        <dbReference type="SAM" id="SignalP"/>
    </source>
</evidence>
<accession>A0A174WUT6</accession>
<dbReference type="Proteomes" id="UP000095541">
    <property type="component" value="Unassembled WGS sequence"/>
</dbReference>
<evidence type="ECO:0000313" key="3">
    <source>
        <dbReference type="Proteomes" id="UP000095541"/>
    </source>
</evidence>
<dbReference type="EMBL" id="CZBI01000019">
    <property type="protein sequence ID" value="CUQ48328.1"/>
    <property type="molecule type" value="Genomic_DNA"/>
</dbReference>